<reference evidence="2 3" key="1">
    <citation type="journal article" date="2016" name="Proc. Natl. Acad. Sci. U.S.A.">
        <title>Comparative genomics of biotechnologically important yeasts.</title>
        <authorList>
            <person name="Riley R."/>
            <person name="Haridas S."/>
            <person name="Wolfe K.H."/>
            <person name="Lopes M.R."/>
            <person name="Hittinger C.T."/>
            <person name="Goeker M."/>
            <person name="Salamov A.A."/>
            <person name="Wisecaver J.H."/>
            <person name="Long T.M."/>
            <person name="Calvey C.H."/>
            <person name="Aerts A.L."/>
            <person name="Barry K.W."/>
            <person name="Choi C."/>
            <person name="Clum A."/>
            <person name="Coughlan A.Y."/>
            <person name="Deshpande S."/>
            <person name="Douglass A.P."/>
            <person name="Hanson S.J."/>
            <person name="Klenk H.-P."/>
            <person name="LaButti K.M."/>
            <person name="Lapidus A."/>
            <person name="Lindquist E.A."/>
            <person name="Lipzen A.M."/>
            <person name="Meier-Kolthoff J.P."/>
            <person name="Ohm R.A."/>
            <person name="Otillar R.P."/>
            <person name="Pangilinan J.L."/>
            <person name="Peng Y."/>
            <person name="Rokas A."/>
            <person name="Rosa C.A."/>
            <person name="Scheuner C."/>
            <person name="Sibirny A.A."/>
            <person name="Slot J.C."/>
            <person name="Stielow J.B."/>
            <person name="Sun H."/>
            <person name="Kurtzman C.P."/>
            <person name="Blackwell M."/>
            <person name="Grigoriev I.V."/>
            <person name="Jeffries T.W."/>
        </authorList>
    </citation>
    <scope>NUCLEOTIDE SEQUENCE [LARGE SCALE GENOMIC DNA]</scope>
    <source>
        <strain evidence="2 3">DSM 6958</strain>
    </source>
</reference>
<organism evidence="2 3">
    <name type="scientific">Nadsonia fulvescens var. elongata DSM 6958</name>
    <dbReference type="NCBI Taxonomy" id="857566"/>
    <lineage>
        <taxon>Eukaryota</taxon>
        <taxon>Fungi</taxon>
        <taxon>Dikarya</taxon>
        <taxon>Ascomycota</taxon>
        <taxon>Saccharomycotina</taxon>
        <taxon>Dipodascomycetes</taxon>
        <taxon>Dipodascales</taxon>
        <taxon>Dipodascales incertae sedis</taxon>
        <taxon>Nadsonia</taxon>
    </lineage>
</organism>
<dbReference type="AlphaFoldDB" id="A0A1E3PP79"/>
<evidence type="ECO:0000313" key="3">
    <source>
        <dbReference type="Proteomes" id="UP000095009"/>
    </source>
</evidence>
<dbReference type="Proteomes" id="UP000095009">
    <property type="component" value="Unassembled WGS sequence"/>
</dbReference>
<evidence type="ECO:0000313" key="2">
    <source>
        <dbReference type="EMBL" id="ODQ67245.1"/>
    </source>
</evidence>
<sequence length="247" mass="28187">MRENSAYLSEFDSPFLSYCMVCDQQIPSNSKSTRQSTYNSFGVQTQTVAENSSKHSIKSGLNLVYCSSECEAKDYDSGYIDEPPYISNFWRPDSTDDHYQYIADRNQHNSDSESPETSGSGLFQSQQQRQQQEHMYHNNSDPQHLSYPQIRLAAYPNEENYYHLGDSHNLKSLSLFQNSNSNQSDSDRFSSLNNNYYLSAFSVSSHDGLPHYSASPASYAGANYKKFRSLSIGEPQFQELSKLKVRQ</sequence>
<proteinExistence type="predicted"/>
<feature type="region of interest" description="Disordered" evidence="1">
    <location>
        <begin position="107"/>
        <end position="144"/>
    </location>
</feature>
<protein>
    <submittedName>
        <fullName evidence="2">Uncharacterized protein</fullName>
    </submittedName>
</protein>
<dbReference type="EMBL" id="KV454407">
    <property type="protein sequence ID" value="ODQ67245.1"/>
    <property type="molecule type" value="Genomic_DNA"/>
</dbReference>
<name>A0A1E3PP79_9ASCO</name>
<evidence type="ECO:0000256" key="1">
    <source>
        <dbReference type="SAM" id="MobiDB-lite"/>
    </source>
</evidence>
<accession>A0A1E3PP79</accession>
<gene>
    <name evidence="2" type="ORF">NADFUDRAFT_81792</name>
</gene>
<keyword evidence="3" id="KW-1185">Reference proteome</keyword>